<dbReference type="GO" id="GO:0016491">
    <property type="term" value="F:oxidoreductase activity"/>
    <property type="evidence" value="ECO:0007669"/>
    <property type="project" value="UniProtKB-KW"/>
</dbReference>
<dbReference type="Proteomes" id="UP000325333">
    <property type="component" value="Unassembled WGS sequence"/>
</dbReference>
<accession>A0A5B0L406</accession>
<reference evidence="7 10" key="2">
    <citation type="submission" date="2018-01" db="EMBL/GenBank/DDBJ databases">
        <title>Whole genome sequence of Azospirillum brasilense REC3 isolated from strawberry roots.</title>
        <authorList>
            <person name="Fontana C.A."/>
            <person name="Salazar S.M."/>
            <person name="Bassi D."/>
            <person name="Puglisi E."/>
            <person name="Lovaisa N.C."/>
            <person name="Toffoli L.M."/>
            <person name="Pedraza R."/>
            <person name="Cocconcelli P.S."/>
        </authorList>
    </citation>
    <scope>NUCLEOTIDE SEQUENCE [LARGE SCALE GENOMIC DNA]</scope>
    <source>
        <strain evidence="7 10">REC3</strain>
    </source>
</reference>
<evidence type="ECO:0000313" key="7">
    <source>
        <dbReference type="EMBL" id="PNQ96080.1"/>
    </source>
</evidence>
<dbReference type="Gene3D" id="3.30.360.10">
    <property type="entry name" value="Dihydrodipicolinate Reductase, domain 2"/>
    <property type="match status" value="1"/>
</dbReference>
<dbReference type="SUPFAM" id="SSF55347">
    <property type="entry name" value="Glyceraldehyde-3-phosphate dehydrogenase-like, C-terminal domain"/>
    <property type="match status" value="1"/>
</dbReference>
<dbReference type="Proteomes" id="UP000027186">
    <property type="component" value="Chromosome"/>
</dbReference>
<evidence type="ECO:0000313" key="5">
    <source>
        <dbReference type="EMBL" id="KAA1058368.1"/>
    </source>
</evidence>
<evidence type="ECO:0000313" key="8">
    <source>
        <dbReference type="EMBL" id="QCN94816.1"/>
    </source>
</evidence>
<reference evidence="6 13" key="5">
    <citation type="submission" date="2024-11" db="EMBL/GenBank/DDBJ databases">
        <title>Draft genome sequences of two bacteria associated to sugarcane roots in Colombia.</title>
        <authorList>
            <person name="Pardo-Diaz S."/>
            <person name="Masmela-Mendoza J."/>
            <person name="Delgadillo-Duran P."/>
            <person name="Bautista E.J."/>
            <person name="Rojas-Tapias D.F."/>
        </authorList>
    </citation>
    <scope>NUCLEOTIDE SEQUENCE [LARGE SCALE GENOMIC DNA]</scope>
    <source>
        <strain evidence="6 13">Ap18</strain>
    </source>
</reference>
<name>A0A2K1FU80_9PROT</name>
<evidence type="ECO:0000313" key="11">
    <source>
        <dbReference type="Proteomes" id="UP000298595"/>
    </source>
</evidence>
<evidence type="ECO:0000313" key="10">
    <source>
        <dbReference type="Proteomes" id="UP000236268"/>
    </source>
</evidence>
<feature type="domain" description="Gfo/Idh/MocA-like oxidoreductase N-terminal" evidence="2">
    <location>
        <begin position="50"/>
        <end position="135"/>
    </location>
</feature>
<reference evidence="5 12" key="4">
    <citation type="submission" date="2019-07" db="EMBL/GenBank/DDBJ databases">
        <title>Genome sequencing of the stress-tolerant strain Azospirillum brasilense Az19.</title>
        <authorList>
            <person name="Maroniche G.A."/>
            <person name="Garcia J.E."/>
            <person name="Pagnussat L."/>
            <person name="Amenta M."/>
            <person name="Creus C.M."/>
        </authorList>
    </citation>
    <scope>NUCLEOTIDE SEQUENCE [LARGE SCALE GENOMIC DNA]</scope>
    <source>
        <strain evidence="5 12">Az19</strain>
    </source>
</reference>
<keyword evidence="13" id="KW-1185">Reference proteome</keyword>
<evidence type="ECO:0000313" key="9">
    <source>
        <dbReference type="Proteomes" id="UP000027186"/>
    </source>
</evidence>
<dbReference type="Proteomes" id="UP000298595">
    <property type="component" value="Chromosome"/>
</dbReference>
<dbReference type="Proteomes" id="UP001628281">
    <property type="component" value="Unassembled WGS sequence"/>
</dbReference>
<dbReference type="EMBL" id="CP007793">
    <property type="protein sequence ID" value="AIB11080.1"/>
    <property type="molecule type" value="Genomic_DNA"/>
</dbReference>
<evidence type="ECO:0000313" key="13">
    <source>
        <dbReference type="Proteomes" id="UP001628281"/>
    </source>
</evidence>
<evidence type="ECO:0000313" key="12">
    <source>
        <dbReference type="Proteomes" id="UP000325333"/>
    </source>
</evidence>
<sequence length="383" mass="42899">MSTKRLGIIMHGVTGRMGMNQHLIRSILAIRAQGGVTLSDGSRVMPDPILVGRNAEKIRELAQRHGVERWTDNLDAALANPDDTIFFDAGTTQMRPTLLEAAIRAGKHVYCEKPIATNLEEALRVVRLAEEAGVKNGTVQDKLFLPGLQKLKMLRDSGFFGKILSVRGEFGYWVFEGDWQPAQRPSWNYREEDGGGIILDMVCHWRYVLDNLFGQVKSVSCLGAIHIPERWDEQGKRYQATADDAAYATFELEGGVIAHINSSWATRVYRDDLVTFQVDGTHGSAVAGLSDCVIQPRQGTPRPVWNPDQKQTMDFYATWQPVPDNQPTDNGFKTQWESFIRHVVEDAPFDHGLIEGAKGVQLVEAALKSWKERRWVDVPSLTA</sequence>
<evidence type="ECO:0000259" key="3">
    <source>
        <dbReference type="Pfam" id="PF22725"/>
    </source>
</evidence>
<reference evidence="4 9" key="1">
    <citation type="journal article" date="2014" name="Genome Announc.">
        <title>Complete Genome Sequence of the Model Rhizosphere Strain Azospirillum brasilense Az39, Successfully Applied in Agriculture.</title>
        <authorList>
            <person name="Rivera D."/>
            <person name="Revale S."/>
            <person name="Molina R."/>
            <person name="Gualpa J."/>
            <person name="Puente M."/>
            <person name="Maroniche G."/>
            <person name="Paris G."/>
            <person name="Baker D."/>
            <person name="Clavijo B."/>
            <person name="McLay K."/>
            <person name="Spaepen S."/>
            <person name="Perticari A."/>
            <person name="Vazquez M."/>
            <person name="Wisniewski-Dye F."/>
            <person name="Watkins C."/>
            <person name="Martinez-Abarca F."/>
            <person name="Vanderleyden J."/>
            <person name="Cassan F."/>
        </authorList>
    </citation>
    <scope>NUCLEOTIDE SEQUENCE [LARGE SCALE GENOMIC DNA]</scope>
    <source>
        <strain evidence="4 9">Az39</strain>
    </source>
</reference>
<dbReference type="EMBL" id="JBJLSN010000001">
    <property type="protein sequence ID" value="MFL7899533.1"/>
    <property type="molecule type" value="Genomic_DNA"/>
</dbReference>
<dbReference type="PANTHER" id="PTHR43818:SF11">
    <property type="entry name" value="BCDNA.GH03377"/>
    <property type="match status" value="1"/>
</dbReference>
<dbReference type="Pfam" id="PF01408">
    <property type="entry name" value="GFO_IDH_MocA"/>
    <property type="match status" value="1"/>
</dbReference>
<organism evidence="7 10">
    <name type="scientific">Azospirillum argentinense</name>
    <dbReference type="NCBI Taxonomy" id="2970906"/>
    <lineage>
        <taxon>Bacteria</taxon>
        <taxon>Pseudomonadati</taxon>
        <taxon>Pseudomonadota</taxon>
        <taxon>Alphaproteobacteria</taxon>
        <taxon>Rhodospirillales</taxon>
        <taxon>Azospirillaceae</taxon>
        <taxon>Azospirillum</taxon>
    </lineage>
</organism>
<keyword evidence="1" id="KW-0560">Oxidoreductase</keyword>
<dbReference type="AlphaFoldDB" id="A0A2K1FU80"/>
<dbReference type="KEGG" id="aare:D3093_05815"/>
<accession>A0A2K1FU80</accession>
<dbReference type="InterPro" id="IPR055170">
    <property type="entry name" value="GFO_IDH_MocA-like_dom"/>
</dbReference>
<dbReference type="InterPro" id="IPR000683">
    <property type="entry name" value="Gfo/Idh/MocA-like_OxRdtase_N"/>
</dbReference>
<dbReference type="EMBL" id="POWG01000036">
    <property type="protein sequence ID" value="PNQ96080.1"/>
    <property type="molecule type" value="Genomic_DNA"/>
</dbReference>
<evidence type="ECO:0000259" key="2">
    <source>
        <dbReference type="Pfam" id="PF01408"/>
    </source>
</evidence>
<proteinExistence type="predicted"/>
<reference evidence="8 11" key="3">
    <citation type="submission" date="2018-09" db="EMBL/GenBank/DDBJ databases">
        <title>Whole genome based analysis of evolution and adaptive divergence in Indian and Brazilian strains of Azospirillum brasilense.</title>
        <authorList>
            <person name="Singh C."/>
            <person name="Tripathi A.K."/>
        </authorList>
    </citation>
    <scope>NUCLEOTIDE SEQUENCE [LARGE SCALE GENOMIC DNA]</scope>
    <source>
        <strain evidence="8 11">MTCC4035</strain>
    </source>
</reference>
<accession>A0A060DEF6</accession>
<dbReference type="InterPro" id="IPR050463">
    <property type="entry name" value="Gfo/Idh/MocA_oxidrdct_glycsds"/>
</dbReference>
<dbReference type="OrthoDB" id="9801953at2"/>
<evidence type="ECO:0000313" key="6">
    <source>
        <dbReference type="EMBL" id="MFL7899533.1"/>
    </source>
</evidence>
<dbReference type="RefSeq" id="WP_038526728.1">
    <property type="nucleotide sequence ID" value="NZ_CP007793.1"/>
</dbReference>
<dbReference type="EMBL" id="VEWN01000001">
    <property type="protein sequence ID" value="KAA1058368.1"/>
    <property type="molecule type" value="Genomic_DNA"/>
</dbReference>
<feature type="domain" description="GFO/IDH/MocA-like oxidoreductase" evidence="3">
    <location>
        <begin position="149"/>
        <end position="285"/>
    </location>
</feature>
<dbReference type="Gene3D" id="3.40.50.720">
    <property type="entry name" value="NAD(P)-binding Rossmann-like Domain"/>
    <property type="match status" value="1"/>
</dbReference>
<dbReference type="PANTHER" id="PTHR43818">
    <property type="entry name" value="BCDNA.GH03377"/>
    <property type="match status" value="1"/>
</dbReference>
<protein>
    <submittedName>
        <fullName evidence="4 7">Oxidoreductase</fullName>
    </submittedName>
    <submittedName>
        <fullName evidence="6">Gfo/Idh/MocA family protein</fullName>
    </submittedName>
</protein>
<evidence type="ECO:0000313" key="4">
    <source>
        <dbReference type="EMBL" id="AIB11080.1"/>
    </source>
</evidence>
<evidence type="ECO:0000256" key="1">
    <source>
        <dbReference type="ARBA" id="ARBA00023002"/>
    </source>
</evidence>
<dbReference type="SUPFAM" id="SSF51735">
    <property type="entry name" value="NAD(P)-binding Rossmann-fold domains"/>
    <property type="match status" value="1"/>
</dbReference>
<gene>
    <name evidence="4" type="ORF">ABAZ39_03400</name>
    <name evidence="6" type="ORF">ACJ41P_00205</name>
    <name evidence="7" type="ORF">C1S70_25355</name>
    <name evidence="8" type="ORF">D3093_05815</name>
    <name evidence="5" type="ORF">FH063_000568</name>
</gene>
<dbReference type="Proteomes" id="UP000236268">
    <property type="component" value="Unassembled WGS sequence"/>
</dbReference>
<dbReference type="Pfam" id="PF22725">
    <property type="entry name" value="GFO_IDH_MocA_C3"/>
    <property type="match status" value="1"/>
</dbReference>
<dbReference type="InterPro" id="IPR036291">
    <property type="entry name" value="NAD(P)-bd_dom_sf"/>
</dbReference>
<dbReference type="GO" id="GO:0000166">
    <property type="term" value="F:nucleotide binding"/>
    <property type="evidence" value="ECO:0007669"/>
    <property type="project" value="InterPro"/>
</dbReference>
<dbReference type="EMBL" id="CP032321">
    <property type="protein sequence ID" value="QCN94816.1"/>
    <property type="molecule type" value="Genomic_DNA"/>
</dbReference>
<dbReference type="KEGG" id="abq:ABAZ39_03400"/>